<gene>
    <name evidence="6" type="ORF">ABIE21_000469</name>
</gene>
<evidence type="ECO:0000256" key="4">
    <source>
        <dbReference type="PROSITE-ProRule" id="PRU00742"/>
    </source>
</evidence>
<name>A0ABV2QIW2_9MICO</name>
<dbReference type="RefSeq" id="WP_354023180.1">
    <property type="nucleotide sequence ID" value="NZ_JBEPSJ010000001.1"/>
</dbReference>
<dbReference type="PANTHER" id="PTHR43782:SF3">
    <property type="entry name" value="ARGINASE"/>
    <property type="match status" value="1"/>
</dbReference>
<dbReference type="CDD" id="cd09999">
    <property type="entry name" value="Arginase-like_1"/>
    <property type="match status" value="1"/>
</dbReference>
<keyword evidence="3" id="KW-0464">Manganese</keyword>
<evidence type="ECO:0000313" key="7">
    <source>
        <dbReference type="Proteomes" id="UP001549257"/>
    </source>
</evidence>
<dbReference type="GO" id="GO:0004053">
    <property type="term" value="F:arginase activity"/>
    <property type="evidence" value="ECO:0007669"/>
    <property type="project" value="UniProtKB-EC"/>
</dbReference>
<comment type="similarity">
    <text evidence="4">Belongs to the arginase family.</text>
</comment>
<dbReference type="Gene3D" id="3.40.800.10">
    <property type="entry name" value="Ureohydrolase domain"/>
    <property type="match status" value="1"/>
</dbReference>
<accession>A0ABV2QIW2</accession>
<evidence type="ECO:0000256" key="1">
    <source>
        <dbReference type="ARBA" id="ARBA00022723"/>
    </source>
</evidence>
<proteinExistence type="inferred from homology"/>
<keyword evidence="2 6" id="KW-0378">Hydrolase</keyword>
<dbReference type="PROSITE" id="PS51409">
    <property type="entry name" value="ARGINASE_2"/>
    <property type="match status" value="1"/>
</dbReference>
<dbReference type="SUPFAM" id="SSF52768">
    <property type="entry name" value="Arginase/deacetylase"/>
    <property type="match status" value="1"/>
</dbReference>
<dbReference type="PANTHER" id="PTHR43782">
    <property type="entry name" value="ARGINASE"/>
    <property type="match status" value="1"/>
</dbReference>
<comment type="caution">
    <text evidence="6">The sequence shown here is derived from an EMBL/GenBank/DDBJ whole genome shotgun (WGS) entry which is preliminary data.</text>
</comment>
<dbReference type="EMBL" id="JBEPSJ010000001">
    <property type="protein sequence ID" value="MET4580979.1"/>
    <property type="molecule type" value="Genomic_DNA"/>
</dbReference>
<keyword evidence="7" id="KW-1185">Reference proteome</keyword>
<reference evidence="6 7" key="1">
    <citation type="submission" date="2024-06" db="EMBL/GenBank/DDBJ databases">
        <title>Sorghum-associated microbial communities from plants grown in Nebraska, USA.</title>
        <authorList>
            <person name="Schachtman D."/>
        </authorList>
    </citation>
    <scope>NUCLEOTIDE SEQUENCE [LARGE SCALE GENOMIC DNA]</scope>
    <source>
        <strain evidence="6 7">2857</strain>
    </source>
</reference>
<dbReference type="PIRSF" id="PIRSF036979">
    <property type="entry name" value="Arginase"/>
    <property type="match status" value="1"/>
</dbReference>
<evidence type="ECO:0000256" key="5">
    <source>
        <dbReference type="SAM" id="MobiDB-lite"/>
    </source>
</evidence>
<dbReference type="Proteomes" id="UP001549257">
    <property type="component" value="Unassembled WGS sequence"/>
</dbReference>
<dbReference type="PRINTS" id="PR00116">
    <property type="entry name" value="ARGINASE"/>
</dbReference>
<dbReference type="InterPro" id="IPR023696">
    <property type="entry name" value="Ureohydrolase_dom_sf"/>
</dbReference>
<evidence type="ECO:0000256" key="3">
    <source>
        <dbReference type="ARBA" id="ARBA00023211"/>
    </source>
</evidence>
<evidence type="ECO:0000256" key="2">
    <source>
        <dbReference type="ARBA" id="ARBA00022801"/>
    </source>
</evidence>
<dbReference type="InterPro" id="IPR006035">
    <property type="entry name" value="Ureohydrolase"/>
</dbReference>
<sequence>MSPDRGWSIISAPTNLGLRPPVPGATPGTSKAPEALREVGLYDRLVAHGAEDSGVVLPARYLDDADPANERVRNHDRILEHADRLADRIDVEIARGRRPIVIGGDCSLLLGVGLALRRGSPAGLVHIDGHTDYRNPQNSDECGALAGEDLAAVTGKHWSTLSDHRGLGPYFEPRNTVQVGCRDGDDDLAEVTGDLRLVVRASDIAEAGVPAAVATVAAALAHTAGWWLHVDVDVLDPSIMPAVDSPDEGGLDAEQLGELLRGLVPGCIGMDICVYDPDLDPDLRYAKLIARIVEGGLAE</sequence>
<organism evidence="6 7">
    <name type="scientific">Conyzicola nivalis</name>
    <dbReference type="NCBI Taxonomy" id="1477021"/>
    <lineage>
        <taxon>Bacteria</taxon>
        <taxon>Bacillati</taxon>
        <taxon>Actinomycetota</taxon>
        <taxon>Actinomycetes</taxon>
        <taxon>Micrococcales</taxon>
        <taxon>Microbacteriaceae</taxon>
        <taxon>Conyzicola</taxon>
    </lineage>
</organism>
<protein>
    <submittedName>
        <fullName evidence="6">Arginase</fullName>
        <ecNumber evidence="6">3.5.3.1</ecNumber>
    </submittedName>
</protein>
<dbReference type="Pfam" id="PF00491">
    <property type="entry name" value="Arginase"/>
    <property type="match status" value="1"/>
</dbReference>
<feature type="region of interest" description="Disordered" evidence="5">
    <location>
        <begin position="1"/>
        <end position="31"/>
    </location>
</feature>
<dbReference type="EC" id="3.5.3.1" evidence="6"/>
<evidence type="ECO:0000313" key="6">
    <source>
        <dbReference type="EMBL" id="MET4580979.1"/>
    </source>
</evidence>
<keyword evidence="1" id="KW-0479">Metal-binding</keyword>